<protein>
    <submittedName>
        <fullName evidence="3">Uncharacterized protein</fullName>
    </submittedName>
</protein>
<sequence>MLGSFEKPAETCVQGSVTAPPLMDVEQTTSSTASLPPPTTLLLPIALTSAPAATPYNNAVSLIDSWMVYPQYSPFPQPPEIADIQHIYLQYHSKTDRLVPLLRRHDFSTPWNLLPPRLLPPTGLRSDRPSLVAMQIPPPRVNSLSLLPTQTCTSSSRPRDAANHVPHSRNLCFIPFDGHDDPPDPHGYHNDRYGNDHRDCRNDYNHSRSTSDTHYHHHH</sequence>
<evidence type="ECO:0000313" key="2">
    <source>
        <dbReference type="Proteomes" id="UP000887565"/>
    </source>
</evidence>
<feature type="compositionally biased region" description="Polar residues" evidence="1">
    <location>
        <begin position="144"/>
        <end position="156"/>
    </location>
</feature>
<accession>A0A915I4J2</accession>
<evidence type="ECO:0000313" key="3">
    <source>
        <dbReference type="WBParaSite" id="nRc.2.0.1.t09057-RA"/>
    </source>
</evidence>
<dbReference type="Proteomes" id="UP000887565">
    <property type="component" value="Unplaced"/>
</dbReference>
<evidence type="ECO:0000256" key="1">
    <source>
        <dbReference type="SAM" id="MobiDB-lite"/>
    </source>
</evidence>
<dbReference type="WBParaSite" id="nRc.2.0.1.t09057-RA">
    <property type="protein sequence ID" value="nRc.2.0.1.t09057-RA"/>
    <property type="gene ID" value="nRc.2.0.1.g09057"/>
</dbReference>
<organism evidence="2 3">
    <name type="scientific">Romanomermis culicivorax</name>
    <name type="common">Nematode worm</name>
    <dbReference type="NCBI Taxonomy" id="13658"/>
    <lineage>
        <taxon>Eukaryota</taxon>
        <taxon>Metazoa</taxon>
        <taxon>Ecdysozoa</taxon>
        <taxon>Nematoda</taxon>
        <taxon>Enoplea</taxon>
        <taxon>Dorylaimia</taxon>
        <taxon>Mermithida</taxon>
        <taxon>Mermithoidea</taxon>
        <taxon>Mermithidae</taxon>
        <taxon>Romanomermis</taxon>
    </lineage>
</organism>
<proteinExistence type="predicted"/>
<name>A0A915I4J2_ROMCU</name>
<reference evidence="3" key="1">
    <citation type="submission" date="2022-11" db="UniProtKB">
        <authorList>
            <consortium name="WormBaseParasite"/>
        </authorList>
    </citation>
    <scope>IDENTIFICATION</scope>
</reference>
<feature type="region of interest" description="Disordered" evidence="1">
    <location>
        <begin position="200"/>
        <end position="219"/>
    </location>
</feature>
<keyword evidence="2" id="KW-1185">Reference proteome</keyword>
<dbReference type="AlphaFoldDB" id="A0A915I4J2"/>
<feature type="region of interest" description="Disordered" evidence="1">
    <location>
        <begin position="144"/>
        <end position="164"/>
    </location>
</feature>